<dbReference type="EMBL" id="CP003837">
    <property type="protein sequence ID" value="AGH44390.1"/>
    <property type="molecule type" value="Genomic_DNA"/>
</dbReference>
<dbReference type="RefSeq" id="WP_007638392.1">
    <property type="nucleotide sequence ID" value="NC_020514.1"/>
</dbReference>
<organism evidence="1 2">
    <name type="scientific">Paraglaciecola psychrophila 170</name>
    <dbReference type="NCBI Taxonomy" id="1129794"/>
    <lineage>
        <taxon>Bacteria</taxon>
        <taxon>Pseudomonadati</taxon>
        <taxon>Pseudomonadota</taxon>
        <taxon>Gammaproteobacteria</taxon>
        <taxon>Alteromonadales</taxon>
        <taxon>Alteromonadaceae</taxon>
        <taxon>Paraglaciecola</taxon>
    </lineage>
</organism>
<dbReference type="PATRIC" id="fig|1129794.4.peg.2258"/>
<reference evidence="1 2" key="1">
    <citation type="journal article" date="2013" name="Genome Announc.">
        <title>Complete Genome Sequence of Glaciecola psychrophila Strain 170T.</title>
        <authorList>
            <person name="Yin J."/>
            <person name="Chen J."/>
            <person name="Liu G."/>
            <person name="Yu Y."/>
            <person name="Song L."/>
            <person name="Wang X."/>
            <person name="Qu X."/>
        </authorList>
    </citation>
    <scope>NUCLEOTIDE SEQUENCE [LARGE SCALE GENOMIC DNA]</scope>
    <source>
        <strain evidence="1 2">170</strain>
    </source>
</reference>
<protein>
    <submittedName>
        <fullName evidence="1">Uncharacterized protein</fullName>
    </submittedName>
</protein>
<accession>K7AB79</accession>
<name>K7AB79_9ALTE</name>
<evidence type="ECO:0000313" key="1">
    <source>
        <dbReference type="EMBL" id="AGH44390.1"/>
    </source>
</evidence>
<keyword evidence="2" id="KW-1185">Reference proteome</keyword>
<dbReference type="HOGENOM" id="CLU_2808545_0_0_6"/>
<sequence>MSIKQRTKLISVVRDLSQANWAITLIEQGEGISTKHFAFYQQLLSIAFYQQLMFAKQLRYGHTATKF</sequence>
<evidence type="ECO:0000313" key="2">
    <source>
        <dbReference type="Proteomes" id="UP000011864"/>
    </source>
</evidence>
<gene>
    <name evidence="1" type="ORF">C427_2281</name>
</gene>
<dbReference type="Proteomes" id="UP000011864">
    <property type="component" value="Chromosome"/>
</dbReference>
<dbReference type="KEGG" id="gps:C427_2281"/>
<proteinExistence type="predicted"/>
<dbReference type="AlphaFoldDB" id="K7AB79"/>